<dbReference type="Pfam" id="PF00188">
    <property type="entry name" value="CAP"/>
    <property type="match status" value="1"/>
</dbReference>
<dbReference type="PANTHER" id="PTHR10334">
    <property type="entry name" value="CYSTEINE-RICH SECRETORY PROTEIN-RELATED"/>
    <property type="match status" value="1"/>
</dbReference>
<comment type="caution">
    <text evidence="5">Lacks conserved residue(s) required for the propagation of feature annotation.</text>
</comment>
<evidence type="ECO:0000259" key="7">
    <source>
        <dbReference type="PROSITE" id="PS51670"/>
    </source>
</evidence>
<sequence length="281" mass="32876">MFGCRSIVILVPAVMVLLLHLTEEFSNFNLTRRPKLMGEKLPFAAITPKRQRVQDKIIMYHNFFRSIVEPKAGNMLKMKWHNEAANAAQRWADQCRYLKHDDSSGRYIPNYGSCGQNIFIANNRVPWLFAIETWWLERNAFKYGEINFNKSIIGHYTQMVWAATHQLGCGLSECHLMIKRKKEIDEKKQVFYNYVCNYCPIGNRPSRTTRPYKLGNPCSHCKKDCSQRLCLNSCDVVDQWINCKQLYKVHPAWLCRTHTQKGKERAQFCKATCTCSNKIYD</sequence>
<dbReference type="InterPro" id="IPR002413">
    <property type="entry name" value="V5_allergen-like"/>
</dbReference>
<dbReference type="InterPro" id="IPR001283">
    <property type="entry name" value="CRISP-related"/>
</dbReference>
<keyword evidence="3" id="KW-0964">Secreted</keyword>
<dbReference type="SMART" id="SM00198">
    <property type="entry name" value="SCP"/>
    <property type="match status" value="1"/>
</dbReference>
<evidence type="ECO:0000313" key="9">
    <source>
        <dbReference type="Proteomes" id="UP001566132"/>
    </source>
</evidence>
<keyword evidence="9" id="KW-1185">Reference proteome</keyword>
<evidence type="ECO:0000256" key="5">
    <source>
        <dbReference type="PROSITE-ProRule" id="PRU01005"/>
    </source>
</evidence>
<dbReference type="PROSITE" id="PS01009">
    <property type="entry name" value="CRISP_1"/>
    <property type="match status" value="1"/>
</dbReference>
<dbReference type="PROSITE" id="PS51670">
    <property type="entry name" value="SHKT"/>
    <property type="match status" value="1"/>
</dbReference>
<dbReference type="GO" id="GO:0005576">
    <property type="term" value="C:extracellular region"/>
    <property type="evidence" value="ECO:0007669"/>
    <property type="project" value="UniProtKB-SubCell"/>
</dbReference>
<dbReference type="SUPFAM" id="SSF57546">
    <property type="entry name" value="Crisp domain-like"/>
    <property type="match status" value="1"/>
</dbReference>
<feature type="domain" description="ShKT" evidence="7">
    <location>
        <begin position="234"/>
        <end position="275"/>
    </location>
</feature>
<organism evidence="8 9">
    <name type="scientific">Hypothenemus hampei</name>
    <name type="common">Coffee berry borer</name>
    <dbReference type="NCBI Taxonomy" id="57062"/>
    <lineage>
        <taxon>Eukaryota</taxon>
        <taxon>Metazoa</taxon>
        <taxon>Ecdysozoa</taxon>
        <taxon>Arthropoda</taxon>
        <taxon>Hexapoda</taxon>
        <taxon>Insecta</taxon>
        <taxon>Pterygota</taxon>
        <taxon>Neoptera</taxon>
        <taxon>Endopterygota</taxon>
        <taxon>Coleoptera</taxon>
        <taxon>Polyphaga</taxon>
        <taxon>Cucujiformia</taxon>
        <taxon>Curculionidae</taxon>
        <taxon>Scolytinae</taxon>
        <taxon>Hypothenemus</taxon>
    </lineage>
</organism>
<evidence type="ECO:0000256" key="2">
    <source>
        <dbReference type="ARBA" id="ARBA00009923"/>
    </source>
</evidence>
<comment type="caution">
    <text evidence="8">The sequence shown here is derived from an EMBL/GenBank/DDBJ whole genome shotgun (WGS) entry which is preliminary data.</text>
</comment>
<dbReference type="InterPro" id="IPR014044">
    <property type="entry name" value="CAP_dom"/>
</dbReference>
<dbReference type="PRINTS" id="PR00838">
    <property type="entry name" value="V5ALLERGEN"/>
</dbReference>
<comment type="similarity">
    <text evidence="2">Belongs to the CRISP family.</text>
</comment>
<dbReference type="AlphaFoldDB" id="A0ABD1EKE7"/>
<dbReference type="Proteomes" id="UP001566132">
    <property type="component" value="Unassembled WGS sequence"/>
</dbReference>
<evidence type="ECO:0000256" key="1">
    <source>
        <dbReference type="ARBA" id="ARBA00004613"/>
    </source>
</evidence>
<dbReference type="InterPro" id="IPR042076">
    <property type="entry name" value="Crisp-like_dom"/>
</dbReference>
<dbReference type="EMBL" id="JBDJPC010000006">
    <property type="protein sequence ID" value="KAL1496938.1"/>
    <property type="molecule type" value="Genomic_DNA"/>
</dbReference>
<proteinExistence type="inferred from homology"/>
<dbReference type="InterPro" id="IPR003582">
    <property type="entry name" value="ShKT_dom"/>
</dbReference>
<dbReference type="InterPro" id="IPR035940">
    <property type="entry name" value="CAP_sf"/>
</dbReference>
<dbReference type="SUPFAM" id="SSF55797">
    <property type="entry name" value="PR-1-like"/>
    <property type="match status" value="1"/>
</dbReference>
<evidence type="ECO:0000313" key="8">
    <source>
        <dbReference type="EMBL" id="KAL1496938.1"/>
    </source>
</evidence>
<gene>
    <name evidence="8" type="ORF">ABEB36_007986</name>
</gene>
<feature type="chain" id="PRO_5044751863" description="ShKT domain-containing protein" evidence="6">
    <location>
        <begin position="25"/>
        <end position="281"/>
    </location>
</feature>
<feature type="signal peptide" evidence="6">
    <location>
        <begin position="1"/>
        <end position="24"/>
    </location>
</feature>
<evidence type="ECO:0000256" key="3">
    <source>
        <dbReference type="ARBA" id="ARBA00022525"/>
    </source>
</evidence>
<accession>A0ABD1EKE7</accession>
<evidence type="ECO:0000256" key="4">
    <source>
        <dbReference type="ARBA" id="ARBA00023157"/>
    </source>
</evidence>
<comment type="subcellular location">
    <subcellularLocation>
        <location evidence="1">Secreted</location>
    </subcellularLocation>
</comment>
<dbReference type="InterPro" id="IPR013871">
    <property type="entry name" value="Cysteine_rich_secretory"/>
</dbReference>
<reference evidence="8 9" key="1">
    <citation type="submission" date="2024-05" db="EMBL/GenBank/DDBJ databases">
        <title>Genetic variation in Jamaican populations of the coffee berry borer (Hypothenemus hampei).</title>
        <authorList>
            <person name="Errbii M."/>
            <person name="Myrie A."/>
        </authorList>
    </citation>
    <scope>NUCLEOTIDE SEQUENCE [LARGE SCALE GENOMIC DNA]</scope>
    <source>
        <strain evidence="8">JA-Hopewell-2020-01-JO</strain>
        <tissue evidence="8">Whole body</tissue>
    </source>
</reference>
<dbReference type="InterPro" id="IPR018244">
    <property type="entry name" value="Allrgn_V5/Tpx1_CS"/>
</dbReference>
<name>A0ABD1EKE7_HYPHA</name>
<dbReference type="Gene3D" id="1.10.10.740">
    <property type="entry name" value="Crisp domain"/>
    <property type="match status" value="1"/>
</dbReference>
<dbReference type="Pfam" id="PF08562">
    <property type="entry name" value="Crisp"/>
    <property type="match status" value="1"/>
</dbReference>
<evidence type="ECO:0000256" key="6">
    <source>
        <dbReference type="SAM" id="SignalP"/>
    </source>
</evidence>
<dbReference type="Gene3D" id="3.40.33.10">
    <property type="entry name" value="CAP"/>
    <property type="match status" value="1"/>
</dbReference>
<protein>
    <recommendedName>
        <fullName evidence="7">ShKT domain-containing protein</fullName>
    </recommendedName>
</protein>
<keyword evidence="6" id="KW-0732">Signal</keyword>
<keyword evidence="4" id="KW-1015">Disulfide bond</keyword>
<dbReference type="PRINTS" id="PR00837">
    <property type="entry name" value="V5TPXLIKE"/>
</dbReference>